<reference evidence="2 3" key="1">
    <citation type="journal article" date="2009" name="Int. J. Syst. Evol. Microbiol.">
        <title>Transfer of Teichococcus ludipueritiae and Muricoccus roseus to the genus Roseomonas, as Roseomonas ludipueritiae comb. nov. and Roseomonas rosea comb. nov., respectively, and emended description of the genus Roseomonas.</title>
        <authorList>
            <person name="Sanchez-Porro C."/>
            <person name="Gallego V."/>
            <person name="Busse H.J."/>
            <person name="Kampfer P."/>
            <person name="Ventosa A."/>
        </authorList>
    </citation>
    <scope>NUCLEOTIDE SEQUENCE [LARGE SCALE GENOMIC DNA]</scope>
    <source>
        <strain evidence="2 3">DSM 14915</strain>
    </source>
</reference>
<name>A0ABR7R189_9PROT</name>
<sequence length="58" mass="6017">MTYFVPGAGGAPDTQQRDGLSLPPAGRAVLSLAMVWDTAESHDFTGGNPLRLADCAGR</sequence>
<dbReference type="RefSeq" id="WP_187776655.1">
    <property type="nucleotide sequence ID" value="NZ_JACTUZ010000001.1"/>
</dbReference>
<keyword evidence="3" id="KW-1185">Reference proteome</keyword>
<accession>A0ABR7R189</accession>
<evidence type="ECO:0000313" key="2">
    <source>
        <dbReference type="EMBL" id="MBC9175496.1"/>
    </source>
</evidence>
<dbReference type="Proteomes" id="UP000603940">
    <property type="component" value="Unassembled WGS sequence"/>
</dbReference>
<dbReference type="EMBL" id="JACTUZ010000001">
    <property type="protein sequence ID" value="MBC9175496.1"/>
    <property type="molecule type" value="Genomic_DNA"/>
</dbReference>
<feature type="region of interest" description="Disordered" evidence="1">
    <location>
        <begin position="1"/>
        <end position="21"/>
    </location>
</feature>
<evidence type="ECO:0000256" key="1">
    <source>
        <dbReference type="SAM" id="MobiDB-lite"/>
    </source>
</evidence>
<evidence type="ECO:0000313" key="3">
    <source>
        <dbReference type="Proteomes" id="UP000603940"/>
    </source>
</evidence>
<protein>
    <submittedName>
        <fullName evidence="2">Uncharacterized protein</fullName>
    </submittedName>
</protein>
<organism evidence="2 3">
    <name type="scientific">Pseudoroseomonas ludipueritiae</name>
    <dbReference type="NCBI Taxonomy" id="198093"/>
    <lineage>
        <taxon>Bacteria</taxon>
        <taxon>Pseudomonadati</taxon>
        <taxon>Pseudomonadota</taxon>
        <taxon>Alphaproteobacteria</taxon>
        <taxon>Acetobacterales</taxon>
        <taxon>Acetobacteraceae</taxon>
        <taxon>Pseudoroseomonas</taxon>
    </lineage>
</organism>
<proteinExistence type="predicted"/>
<gene>
    <name evidence="2" type="ORF">IBL25_00880</name>
</gene>
<comment type="caution">
    <text evidence="2">The sequence shown here is derived from an EMBL/GenBank/DDBJ whole genome shotgun (WGS) entry which is preliminary data.</text>
</comment>